<feature type="transmembrane region" description="Helical" evidence="9">
    <location>
        <begin position="244"/>
        <end position="263"/>
    </location>
</feature>
<dbReference type="GO" id="GO:0015920">
    <property type="term" value="P:lipopolysaccharide transport"/>
    <property type="evidence" value="ECO:0007669"/>
    <property type="project" value="TreeGrafter"/>
</dbReference>
<evidence type="ECO:0000256" key="4">
    <source>
        <dbReference type="ARBA" id="ARBA00022475"/>
    </source>
</evidence>
<feature type="domain" description="ABC transmembrane type-2" evidence="11">
    <location>
        <begin position="213"/>
        <end position="431"/>
    </location>
</feature>
<evidence type="ECO:0000313" key="12">
    <source>
        <dbReference type="EMBL" id="CUQ89762.1"/>
    </source>
</evidence>
<dbReference type="STRING" id="39492.ERS852540_01996"/>
<feature type="region of interest" description="Disordered" evidence="10">
    <location>
        <begin position="67"/>
        <end position="166"/>
    </location>
</feature>
<evidence type="ECO:0000256" key="10">
    <source>
        <dbReference type="SAM" id="MobiDB-lite"/>
    </source>
</evidence>
<dbReference type="PANTHER" id="PTHR30413">
    <property type="entry name" value="INNER MEMBRANE TRANSPORT PERMEASE"/>
    <property type="match status" value="1"/>
</dbReference>
<dbReference type="GO" id="GO:0140359">
    <property type="term" value="F:ABC-type transporter activity"/>
    <property type="evidence" value="ECO:0007669"/>
    <property type="project" value="InterPro"/>
</dbReference>
<evidence type="ECO:0000256" key="9">
    <source>
        <dbReference type="RuleBase" id="RU361157"/>
    </source>
</evidence>
<name>A0A174ZUL6_9FIRM</name>
<feature type="compositionally biased region" description="Basic and acidic residues" evidence="10">
    <location>
        <begin position="96"/>
        <end position="113"/>
    </location>
</feature>
<evidence type="ECO:0000256" key="2">
    <source>
        <dbReference type="ARBA" id="ARBA00007783"/>
    </source>
</evidence>
<protein>
    <recommendedName>
        <fullName evidence="9">Transport permease protein</fullName>
    </recommendedName>
</protein>
<evidence type="ECO:0000259" key="11">
    <source>
        <dbReference type="PROSITE" id="PS51012"/>
    </source>
</evidence>
<reference evidence="12 13" key="1">
    <citation type="submission" date="2015-09" db="EMBL/GenBank/DDBJ databases">
        <authorList>
            <consortium name="Pathogen Informatics"/>
        </authorList>
    </citation>
    <scope>NUCLEOTIDE SEQUENCE [LARGE SCALE GENOMIC DNA]</scope>
    <source>
        <strain evidence="12 13">2789STDY5834928</strain>
    </source>
</reference>
<feature type="transmembrane region" description="Helical" evidence="9">
    <location>
        <begin position="353"/>
        <end position="370"/>
    </location>
</feature>
<evidence type="ECO:0000256" key="8">
    <source>
        <dbReference type="ARBA" id="ARBA00023136"/>
    </source>
</evidence>
<gene>
    <name evidence="12" type="ORF">ERS852540_01996</name>
</gene>
<keyword evidence="6 9" id="KW-0812">Transmembrane</keyword>
<dbReference type="PROSITE" id="PS51012">
    <property type="entry name" value="ABC_TM2"/>
    <property type="match status" value="1"/>
</dbReference>
<dbReference type="GO" id="GO:0043190">
    <property type="term" value="C:ATP-binding cassette (ABC) transporter complex"/>
    <property type="evidence" value="ECO:0007669"/>
    <property type="project" value="InterPro"/>
</dbReference>
<feature type="transmembrane region" description="Helical" evidence="9">
    <location>
        <begin position="407"/>
        <end position="427"/>
    </location>
</feature>
<dbReference type="InterPro" id="IPR000412">
    <property type="entry name" value="ABC_2_transport"/>
</dbReference>
<dbReference type="PANTHER" id="PTHR30413:SF8">
    <property type="entry name" value="TRANSPORT PERMEASE PROTEIN"/>
    <property type="match status" value="1"/>
</dbReference>
<comment type="similarity">
    <text evidence="2 9">Belongs to the ABC-2 integral membrane protein family.</text>
</comment>
<dbReference type="PRINTS" id="PR00164">
    <property type="entry name" value="ABC2TRNSPORT"/>
</dbReference>
<dbReference type="Pfam" id="PF01061">
    <property type="entry name" value="ABC2_membrane"/>
    <property type="match status" value="1"/>
</dbReference>
<dbReference type="AlphaFoldDB" id="A0A174ZUL6"/>
<evidence type="ECO:0000313" key="13">
    <source>
        <dbReference type="Proteomes" id="UP000095662"/>
    </source>
</evidence>
<feature type="compositionally biased region" description="Basic and acidic residues" evidence="10">
    <location>
        <begin position="138"/>
        <end position="153"/>
    </location>
</feature>
<dbReference type="InterPro" id="IPR047817">
    <property type="entry name" value="ABC2_TM_bact-type"/>
</dbReference>
<dbReference type="EMBL" id="CZBY01000017">
    <property type="protein sequence ID" value="CUQ89762.1"/>
    <property type="molecule type" value="Genomic_DNA"/>
</dbReference>
<feature type="transmembrane region" description="Helical" evidence="9">
    <location>
        <begin position="211"/>
        <end position="232"/>
    </location>
</feature>
<keyword evidence="3 9" id="KW-0813">Transport</keyword>
<accession>A0A174ZUL6</accession>
<feature type="region of interest" description="Disordered" evidence="10">
    <location>
        <begin position="15"/>
        <end position="46"/>
    </location>
</feature>
<proteinExistence type="inferred from homology"/>
<evidence type="ECO:0000256" key="7">
    <source>
        <dbReference type="ARBA" id="ARBA00022989"/>
    </source>
</evidence>
<evidence type="ECO:0000256" key="1">
    <source>
        <dbReference type="ARBA" id="ARBA00004429"/>
    </source>
</evidence>
<keyword evidence="5" id="KW-0997">Cell inner membrane</keyword>
<keyword evidence="4 9" id="KW-1003">Cell membrane</keyword>
<comment type="subcellular location">
    <subcellularLocation>
        <location evidence="1">Cell inner membrane</location>
        <topology evidence="1">Multi-pass membrane protein</topology>
    </subcellularLocation>
    <subcellularLocation>
        <location evidence="9">Cell membrane</location>
        <topology evidence="9">Multi-pass membrane protein</topology>
    </subcellularLocation>
</comment>
<dbReference type="Proteomes" id="UP000095662">
    <property type="component" value="Unassembled WGS sequence"/>
</dbReference>
<keyword evidence="8 9" id="KW-0472">Membrane</keyword>
<sequence>MSDKFSIDDILAEIGSDNDVSKKTAKSSGVADKKAPSQSKPGATMILNSIDEKKKTQGKENTIEISAENLQHLKGVVGEGQRRPKEPAHQTQKTAESPKVKKPDSDVHYKSLSEFEDDEKPVKHRLNASHDSVSQSKPSKEKPAVKAAGKQENKSQTIFGNADEKPKEKAEKVSVSINTSANMTFKQKVKQYRFLFEELTKRDFKKKYKRTLLGVLWSVIAPFLTFLVRYFVFGYIFHRHDSGFVIYLLTGTLMFTFFTNATTNGMFSMYSNGGILSKVKVPKSLFVLSSNSAATFNFFLTLIVYFIFMIICHVNFGPHLLLMIYPILCLIIFNIGMSYILSALFVFFRDMQYLYQIFTMLLMYMSAIFYEVKHFPEELRFVFNINPVYHYISYMRQLVMQSSVPGFAEHIICLSFALGMLGIGYFVHSKTEQKFVYYY</sequence>
<organism evidence="12 13">
    <name type="scientific">[Eubacterium] siraeum</name>
    <dbReference type="NCBI Taxonomy" id="39492"/>
    <lineage>
        <taxon>Bacteria</taxon>
        <taxon>Bacillati</taxon>
        <taxon>Bacillota</taxon>
        <taxon>Clostridia</taxon>
        <taxon>Eubacteriales</taxon>
        <taxon>Oscillospiraceae</taxon>
        <taxon>Oscillospiraceae incertae sedis</taxon>
    </lineage>
</organism>
<keyword evidence="7 9" id="KW-1133">Transmembrane helix</keyword>
<dbReference type="OrthoDB" id="9786910at2"/>
<dbReference type="InterPro" id="IPR013525">
    <property type="entry name" value="ABC2_TM"/>
</dbReference>
<evidence type="ECO:0000256" key="6">
    <source>
        <dbReference type="ARBA" id="ARBA00022692"/>
    </source>
</evidence>
<evidence type="ECO:0000256" key="5">
    <source>
        <dbReference type="ARBA" id="ARBA00022519"/>
    </source>
</evidence>
<feature type="transmembrane region" description="Helical" evidence="9">
    <location>
        <begin position="284"/>
        <end position="311"/>
    </location>
</feature>
<evidence type="ECO:0000256" key="3">
    <source>
        <dbReference type="ARBA" id="ARBA00022448"/>
    </source>
</evidence>
<feature type="transmembrane region" description="Helical" evidence="9">
    <location>
        <begin position="323"/>
        <end position="346"/>
    </location>
</feature>